<keyword evidence="1" id="KW-0472">Membrane</keyword>
<dbReference type="AlphaFoldDB" id="A0A2P2PPW3"/>
<keyword evidence="1" id="KW-1133">Transmembrane helix</keyword>
<evidence type="ECO:0000256" key="1">
    <source>
        <dbReference type="SAM" id="Phobius"/>
    </source>
</evidence>
<feature type="signal peptide" evidence="2">
    <location>
        <begin position="1"/>
        <end position="17"/>
    </location>
</feature>
<feature type="chain" id="PRO_5015104851" description="Secreted protein" evidence="2">
    <location>
        <begin position="18"/>
        <end position="77"/>
    </location>
</feature>
<reference evidence="3" key="1">
    <citation type="submission" date="2018-02" db="EMBL/GenBank/DDBJ databases">
        <title>Rhizophora mucronata_Transcriptome.</title>
        <authorList>
            <person name="Meera S.P."/>
            <person name="Sreeshan A."/>
            <person name="Augustine A."/>
        </authorList>
    </citation>
    <scope>NUCLEOTIDE SEQUENCE</scope>
    <source>
        <tissue evidence="3">Leaf</tissue>
    </source>
</reference>
<dbReference type="EMBL" id="GGEC01076308">
    <property type="protein sequence ID" value="MBX56792.1"/>
    <property type="molecule type" value="Transcribed_RNA"/>
</dbReference>
<evidence type="ECO:0008006" key="4">
    <source>
        <dbReference type="Google" id="ProtNLM"/>
    </source>
</evidence>
<keyword evidence="1" id="KW-0812">Transmembrane</keyword>
<evidence type="ECO:0000313" key="3">
    <source>
        <dbReference type="EMBL" id="MBX56792.1"/>
    </source>
</evidence>
<feature type="transmembrane region" description="Helical" evidence="1">
    <location>
        <begin position="20"/>
        <end position="36"/>
    </location>
</feature>
<keyword evidence="2" id="KW-0732">Signal</keyword>
<protein>
    <recommendedName>
        <fullName evidence="4">Secreted protein</fullName>
    </recommendedName>
</protein>
<accession>A0A2P2PPW3</accession>
<name>A0A2P2PPW3_RHIMU</name>
<proteinExistence type="predicted"/>
<sequence length="77" mass="8968">MLSYLCFMSHLLPEVSGMVMLHKGVCVLLSVVVLCIRMQVRPAQYIVTDFIFLEFFFFLQLSRDCVNAYITFDNHNV</sequence>
<organism evidence="3">
    <name type="scientific">Rhizophora mucronata</name>
    <name type="common">Asiatic mangrove</name>
    <dbReference type="NCBI Taxonomy" id="61149"/>
    <lineage>
        <taxon>Eukaryota</taxon>
        <taxon>Viridiplantae</taxon>
        <taxon>Streptophyta</taxon>
        <taxon>Embryophyta</taxon>
        <taxon>Tracheophyta</taxon>
        <taxon>Spermatophyta</taxon>
        <taxon>Magnoliopsida</taxon>
        <taxon>eudicotyledons</taxon>
        <taxon>Gunneridae</taxon>
        <taxon>Pentapetalae</taxon>
        <taxon>rosids</taxon>
        <taxon>fabids</taxon>
        <taxon>Malpighiales</taxon>
        <taxon>Rhizophoraceae</taxon>
        <taxon>Rhizophora</taxon>
    </lineage>
</organism>
<evidence type="ECO:0000256" key="2">
    <source>
        <dbReference type="SAM" id="SignalP"/>
    </source>
</evidence>